<dbReference type="Proteomes" id="UP000008044">
    <property type="component" value="Chromosome"/>
</dbReference>
<keyword evidence="8" id="KW-1278">Translocase</keyword>
<keyword evidence="2" id="KW-0813">Transport</keyword>
<dbReference type="PROSITE" id="PS00211">
    <property type="entry name" value="ABC_TRANSPORTER_1"/>
    <property type="match status" value="1"/>
</dbReference>
<evidence type="ECO:0000256" key="1">
    <source>
        <dbReference type="ARBA" id="ARBA00004417"/>
    </source>
</evidence>
<organism evidence="11 12">
    <name type="scientific">Pectobacterium parmentieri</name>
    <dbReference type="NCBI Taxonomy" id="1905730"/>
    <lineage>
        <taxon>Bacteria</taxon>
        <taxon>Pseudomonadati</taxon>
        <taxon>Pseudomonadota</taxon>
        <taxon>Gammaproteobacteria</taxon>
        <taxon>Enterobacterales</taxon>
        <taxon>Pectobacteriaceae</taxon>
        <taxon>Pectobacterium</taxon>
    </lineage>
</organism>
<dbReference type="CDD" id="cd03215">
    <property type="entry name" value="ABC_Carb_Monos_II"/>
    <property type="match status" value="1"/>
</dbReference>
<protein>
    <submittedName>
        <fullName evidence="11">L-arabinose ABC transporter, ATP-binding protein</fullName>
    </submittedName>
</protein>
<evidence type="ECO:0000256" key="3">
    <source>
        <dbReference type="ARBA" id="ARBA00022475"/>
    </source>
</evidence>
<dbReference type="eggNOG" id="COG1129">
    <property type="taxonomic scope" value="Bacteria"/>
</dbReference>
<reference evidence="11 12" key="1">
    <citation type="journal article" date="2012" name="J. Bacteriol.">
        <title>Genome sequence of Pectobacterium sp. strain SCC3193.</title>
        <authorList>
            <person name="Koskinen J.P."/>
            <person name="Laine P."/>
            <person name="Niemi O."/>
            <person name="Nykyri J."/>
            <person name="Harjunpaa H."/>
            <person name="Auvinen P."/>
            <person name="Paulin L."/>
            <person name="Pirhonen M."/>
            <person name="Palva T."/>
            <person name="Holm L."/>
        </authorList>
    </citation>
    <scope>NUCLEOTIDE SEQUENCE [LARGE SCALE GENOMIC DNA]</scope>
    <source>
        <strain evidence="11 12">SCC3193</strain>
    </source>
</reference>
<evidence type="ECO:0000256" key="6">
    <source>
        <dbReference type="ARBA" id="ARBA00022741"/>
    </source>
</evidence>
<evidence type="ECO:0000256" key="8">
    <source>
        <dbReference type="ARBA" id="ARBA00022967"/>
    </source>
</evidence>
<evidence type="ECO:0000256" key="5">
    <source>
        <dbReference type="ARBA" id="ARBA00022737"/>
    </source>
</evidence>
<feature type="domain" description="ABC transporter" evidence="10">
    <location>
        <begin position="274"/>
        <end position="518"/>
    </location>
</feature>
<keyword evidence="5" id="KW-0677">Repeat</keyword>
<dbReference type="HOGENOM" id="CLU_000604_92_3_6"/>
<dbReference type="InterPro" id="IPR017871">
    <property type="entry name" value="ABC_transporter-like_CS"/>
</dbReference>
<sequence>MMEKSDVSLQPSTACRPEIVMATRGITMLFPGTKALDNVDYNVYRGKVNVIIGENGAGKSTLMKILAGVQQPTSGQILLNGNVVHIADTRDATAKGIGMVHQELNLSENLSVAENIFLGRELQKGVTPIDHLEQERIAAELMARLDQAISPRTEVASLKVGQQQLVEIAKALADRADILILDEPTSALSKTEVEILFRVIRELTRQNVSIIYISHRLEELMAIGDYITILRDGCFQAEAAVSDIDVPWIVREMLGGDPVTSFLHSDRTFGAPILEAEHLTCLNDAGHHVVNDVSLMVREGEIVGIYGLMGAGRTELFECLLGIQNDYLGKIYLDSKPVNPRLSTAQRIRMGMSLVPEDRKKTGIFPLSSVASNLTIASLWRRLKYGMAIFQRQEQEVVASAIGQLAIKVSSPEVEIQALSGGNQQKVVIGRSLLTSPKVLLLDEPTRGIDVGAKADVFEMMVGLSEQGIGVLFSTSDLKEIMAVSDRILVMSNGKLTANIVRQSASESALVSASAQGF</sequence>
<accession>A0A0H3I3T5</accession>
<dbReference type="PANTHER" id="PTHR43790:SF3">
    <property type="entry name" value="D-ALLOSE IMPORT ATP-BINDING PROTEIN ALSA-RELATED"/>
    <property type="match status" value="1"/>
</dbReference>
<evidence type="ECO:0000313" key="11">
    <source>
        <dbReference type="EMBL" id="AFI90708.1"/>
    </source>
</evidence>
<dbReference type="KEGG" id="pec:W5S_2620"/>
<gene>
    <name evidence="11" type="ordered locus">W5S_2620</name>
</gene>
<dbReference type="PANTHER" id="PTHR43790">
    <property type="entry name" value="CARBOHYDRATE TRANSPORT ATP-BINDING PROTEIN MG119-RELATED"/>
    <property type="match status" value="1"/>
</dbReference>
<dbReference type="Pfam" id="PF00005">
    <property type="entry name" value="ABC_tran"/>
    <property type="match status" value="2"/>
</dbReference>
<dbReference type="InterPro" id="IPR003593">
    <property type="entry name" value="AAA+_ATPase"/>
</dbReference>
<dbReference type="InterPro" id="IPR003439">
    <property type="entry name" value="ABC_transporter-like_ATP-bd"/>
</dbReference>
<dbReference type="GO" id="GO:0005524">
    <property type="term" value="F:ATP binding"/>
    <property type="evidence" value="ECO:0007669"/>
    <property type="project" value="UniProtKB-KW"/>
</dbReference>
<evidence type="ECO:0000256" key="7">
    <source>
        <dbReference type="ARBA" id="ARBA00022840"/>
    </source>
</evidence>
<keyword evidence="4" id="KW-0762">Sugar transport</keyword>
<keyword evidence="9" id="KW-0472">Membrane</keyword>
<dbReference type="InterPro" id="IPR027417">
    <property type="entry name" value="P-loop_NTPase"/>
</dbReference>
<keyword evidence="6" id="KW-0547">Nucleotide-binding</keyword>
<feature type="domain" description="ABC transporter" evidence="10">
    <location>
        <begin position="21"/>
        <end position="257"/>
    </location>
</feature>
<evidence type="ECO:0000256" key="4">
    <source>
        <dbReference type="ARBA" id="ARBA00022597"/>
    </source>
</evidence>
<evidence type="ECO:0000313" key="12">
    <source>
        <dbReference type="Proteomes" id="UP000008044"/>
    </source>
</evidence>
<dbReference type="SMART" id="SM00382">
    <property type="entry name" value="AAA"/>
    <property type="match status" value="2"/>
</dbReference>
<dbReference type="FunFam" id="3.40.50.300:FF:000127">
    <property type="entry name" value="Ribose import ATP-binding protein RbsA"/>
    <property type="match status" value="1"/>
</dbReference>
<name>A0A0H3I3T5_PECPM</name>
<dbReference type="InterPro" id="IPR050107">
    <property type="entry name" value="ABC_carbohydrate_import_ATPase"/>
</dbReference>
<comment type="subcellular location">
    <subcellularLocation>
        <location evidence="1">Cell inner membrane</location>
        <topology evidence="1">Peripheral membrane protein</topology>
    </subcellularLocation>
</comment>
<evidence type="ECO:0000256" key="2">
    <source>
        <dbReference type="ARBA" id="ARBA00022448"/>
    </source>
</evidence>
<dbReference type="AlphaFoldDB" id="A0A0H3I3T5"/>
<keyword evidence="3" id="KW-1003">Cell membrane</keyword>
<keyword evidence="7 11" id="KW-0067">ATP-binding</keyword>
<dbReference type="GO" id="GO:0016887">
    <property type="term" value="F:ATP hydrolysis activity"/>
    <property type="evidence" value="ECO:0007669"/>
    <property type="project" value="InterPro"/>
</dbReference>
<proteinExistence type="predicted"/>
<dbReference type="EMBL" id="CP003415">
    <property type="protein sequence ID" value="AFI90708.1"/>
    <property type="molecule type" value="Genomic_DNA"/>
</dbReference>
<dbReference type="Gene3D" id="3.40.50.300">
    <property type="entry name" value="P-loop containing nucleotide triphosphate hydrolases"/>
    <property type="match status" value="2"/>
</dbReference>
<evidence type="ECO:0000259" key="10">
    <source>
        <dbReference type="PROSITE" id="PS50893"/>
    </source>
</evidence>
<dbReference type="GO" id="GO:0005886">
    <property type="term" value="C:plasma membrane"/>
    <property type="evidence" value="ECO:0007669"/>
    <property type="project" value="UniProtKB-SubCell"/>
</dbReference>
<dbReference type="PATRIC" id="fig|1166016.3.peg.2650"/>
<evidence type="ECO:0000256" key="9">
    <source>
        <dbReference type="ARBA" id="ARBA00023136"/>
    </source>
</evidence>
<dbReference type="PROSITE" id="PS50893">
    <property type="entry name" value="ABC_TRANSPORTER_2"/>
    <property type="match status" value="2"/>
</dbReference>
<dbReference type="STRING" id="1905730.W5S_2620"/>
<dbReference type="CDD" id="cd03216">
    <property type="entry name" value="ABC_Carb_Monos_I"/>
    <property type="match status" value="1"/>
</dbReference>
<dbReference type="SUPFAM" id="SSF52540">
    <property type="entry name" value="P-loop containing nucleoside triphosphate hydrolases"/>
    <property type="match status" value="2"/>
</dbReference>